<dbReference type="EMBL" id="BMAW01007823">
    <property type="protein sequence ID" value="GFT05563.1"/>
    <property type="molecule type" value="Genomic_DNA"/>
</dbReference>
<reference evidence="2" key="1">
    <citation type="submission" date="2020-08" db="EMBL/GenBank/DDBJ databases">
        <title>Multicomponent nature underlies the extraordinary mechanical properties of spider dragline silk.</title>
        <authorList>
            <person name="Kono N."/>
            <person name="Nakamura H."/>
            <person name="Mori M."/>
            <person name="Yoshida Y."/>
            <person name="Ohtoshi R."/>
            <person name="Malay A.D."/>
            <person name="Moran D.A.P."/>
            <person name="Tomita M."/>
            <person name="Numata K."/>
            <person name="Arakawa K."/>
        </authorList>
    </citation>
    <scope>NUCLEOTIDE SEQUENCE</scope>
</reference>
<evidence type="ECO:0000313" key="3">
    <source>
        <dbReference type="Proteomes" id="UP000887013"/>
    </source>
</evidence>
<protein>
    <submittedName>
        <fullName evidence="2">Uncharacterized protein</fullName>
    </submittedName>
</protein>
<proteinExistence type="predicted"/>
<name>A0A8X6NC82_NEPPI</name>
<accession>A0A8X6NC82</accession>
<keyword evidence="3" id="KW-1185">Reference proteome</keyword>
<dbReference type="Proteomes" id="UP000887013">
    <property type="component" value="Unassembled WGS sequence"/>
</dbReference>
<comment type="caution">
    <text evidence="2">The sequence shown here is derived from an EMBL/GenBank/DDBJ whole genome shotgun (WGS) entry which is preliminary data.</text>
</comment>
<evidence type="ECO:0000313" key="2">
    <source>
        <dbReference type="EMBL" id="GFT05563.1"/>
    </source>
</evidence>
<sequence>MRVHSEGGRKENEYLSHDVVEESVPKCRPAAIKHKSPNPRALPIRIFVPCKWTMVFLYGYVNLSTANVHFACTGGGSSEATPLHRMQKAPPEGASVFAWRSKGVGPLMIIKLASQSSILESGLYWKVKRDRQGEVCPRNRTQACVFQNERPVVYRSTCTCRPPHSPPSLPHDKLTLPSHDPHP</sequence>
<feature type="region of interest" description="Disordered" evidence="1">
    <location>
        <begin position="162"/>
        <end position="183"/>
    </location>
</feature>
<organism evidence="2 3">
    <name type="scientific">Nephila pilipes</name>
    <name type="common">Giant wood spider</name>
    <name type="synonym">Nephila maculata</name>
    <dbReference type="NCBI Taxonomy" id="299642"/>
    <lineage>
        <taxon>Eukaryota</taxon>
        <taxon>Metazoa</taxon>
        <taxon>Ecdysozoa</taxon>
        <taxon>Arthropoda</taxon>
        <taxon>Chelicerata</taxon>
        <taxon>Arachnida</taxon>
        <taxon>Araneae</taxon>
        <taxon>Araneomorphae</taxon>
        <taxon>Entelegynae</taxon>
        <taxon>Araneoidea</taxon>
        <taxon>Nephilidae</taxon>
        <taxon>Nephila</taxon>
    </lineage>
</organism>
<dbReference type="AlphaFoldDB" id="A0A8X6NC82"/>
<feature type="compositionally biased region" description="Basic and acidic residues" evidence="1">
    <location>
        <begin position="170"/>
        <end position="183"/>
    </location>
</feature>
<evidence type="ECO:0000256" key="1">
    <source>
        <dbReference type="SAM" id="MobiDB-lite"/>
    </source>
</evidence>
<gene>
    <name evidence="2" type="ORF">NPIL_394891</name>
</gene>
<dbReference type="OrthoDB" id="10615262at2759"/>